<sequence>MFSYEMWDKKSDIKGFPASYWLKENSHLREGDVFLVKQSGTVFYVESVDVMRANLLMPENSTSDEVAQKYIDNMKKGYAQDPESLKRISELESTIEQLVLDSLNK</sequence>
<accession>A0A1G9TXZ2</accession>
<dbReference type="AlphaFoldDB" id="A0A1G9TXZ2"/>
<keyword evidence="2" id="KW-1185">Reference proteome</keyword>
<name>A0A1G9TXZ2_9FIRM</name>
<organism evidence="1 2">
    <name type="scientific">Romboutsia lituseburensis DSM 797</name>
    <dbReference type="NCBI Taxonomy" id="1121325"/>
    <lineage>
        <taxon>Bacteria</taxon>
        <taxon>Bacillati</taxon>
        <taxon>Bacillota</taxon>
        <taxon>Clostridia</taxon>
        <taxon>Peptostreptococcales</taxon>
        <taxon>Peptostreptococcaceae</taxon>
        <taxon>Romboutsia</taxon>
    </lineage>
</organism>
<gene>
    <name evidence="1" type="ORF">SAMN04515677_11415</name>
</gene>
<dbReference type="RefSeq" id="WP_092727705.1">
    <property type="nucleotide sequence ID" value="NZ_FNGW01000014.1"/>
</dbReference>
<dbReference type="STRING" id="1121325.SAMN04515677_11415"/>
<reference evidence="1 2" key="1">
    <citation type="submission" date="2016-10" db="EMBL/GenBank/DDBJ databases">
        <authorList>
            <person name="de Groot N.N."/>
        </authorList>
    </citation>
    <scope>NUCLEOTIDE SEQUENCE [LARGE SCALE GENOMIC DNA]</scope>
    <source>
        <strain evidence="1 2">DSM 797</strain>
    </source>
</reference>
<dbReference type="EMBL" id="FNGW01000014">
    <property type="protein sequence ID" value="SDM52639.1"/>
    <property type="molecule type" value="Genomic_DNA"/>
</dbReference>
<evidence type="ECO:0000313" key="1">
    <source>
        <dbReference type="EMBL" id="SDM52639.1"/>
    </source>
</evidence>
<proteinExistence type="predicted"/>
<evidence type="ECO:0000313" key="2">
    <source>
        <dbReference type="Proteomes" id="UP000199068"/>
    </source>
</evidence>
<protein>
    <submittedName>
        <fullName evidence="1">Uncharacterized protein</fullName>
    </submittedName>
</protein>
<dbReference type="Proteomes" id="UP000199068">
    <property type="component" value="Unassembled WGS sequence"/>
</dbReference>